<comment type="subunit">
    <text evidence="9">Homodimer, forms a heterotetramer with a Cas1 homodimer.</text>
</comment>
<dbReference type="HAMAP" id="MF_01471">
    <property type="entry name" value="Cas2"/>
    <property type="match status" value="1"/>
</dbReference>
<evidence type="ECO:0000256" key="6">
    <source>
        <dbReference type="ARBA" id="ARBA00022801"/>
    </source>
</evidence>
<evidence type="ECO:0000256" key="7">
    <source>
        <dbReference type="ARBA" id="ARBA00022842"/>
    </source>
</evidence>
<dbReference type="GO" id="GO:0016787">
    <property type="term" value="F:hydrolase activity"/>
    <property type="evidence" value="ECO:0007669"/>
    <property type="project" value="UniProtKB-KW"/>
</dbReference>
<comment type="similarity">
    <text evidence="2 9">Belongs to the CRISPR-associated endoribonuclease Cas2 protein family.</text>
</comment>
<dbReference type="PANTHER" id="PTHR34405">
    <property type="entry name" value="CRISPR-ASSOCIATED ENDORIBONUCLEASE CAS2"/>
    <property type="match status" value="1"/>
</dbReference>
<keyword evidence="5 9" id="KW-0255">Endonuclease</keyword>
<evidence type="ECO:0000256" key="3">
    <source>
        <dbReference type="ARBA" id="ARBA00022722"/>
    </source>
</evidence>
<dbReference type="Proteomes" id="UP000319296">
    <property type="component" value="Unassembled WGS sequence"/>
</dbReference>
<comment type="function">
    <text evidence="9">CRISPR (clustered regularly interspaced short palindromic repeat), is an adaptive immune system that provides protection against mobile genetic elements (viruses, transposable elements and conjugative plasmids). CRISPR clusters contain sequences complementary to antecedent mobile elements and target invading nucleic acids. CRISPR clusters are transcribed and processed into CRISPR RNA (crRNA). Functions as a ssRNA-specific endoribonuclease. Involved in the integration of spacer DNA into the CRISPR cassette.</text>
</comment>
<reference evidence="10 11" key="1">
    <citation type="journal article" date="2019" name="ISME J.">
        <title>Insights into ecological role of a new deltaproteobacterial order Candidatus Acidulodesulfobacterales by metagenomics and metatranscriptomics.</title>
        <authorList>
            <person name="Tan S."/>
            <person name="Liu J."/>
            <person name="Fang Y."/>
            <person name="Hedlund B.P."/>
            <person name="Lian Z.H."/>
            <person name="Huang L.Y."/>
            <person name="Li J.T."/>
            <person name="Huang L.N."/>
            <person name="Li W.J."/>
            <person name="Jiang H.C."/>
            <person name="Dong H.L."/>
            <person name="Shu W.S."/>
        </authorList>
    </citation>
    <scope>NUCLEOTIDE SEQUENCE [LARGE SCALE GENOMIC DNA]</scope>
    <source>
        <strain evidence="10">AP1</strain>
    </source>
</reference>
<dbReference type="InterPro" id="IPR021127">
    <property type="entry name" value="CRISPR_associated_Cas2"/>
</dbReference>
<keyword evidence="7 9" id="KW-0460">Magnesium</keyword>
<sequence length="98" mass="11248">MDKLVWVIYDIANDKVRTKIAKICKNKGLYRVQKSVFLGTLNNNQLDELKLICDDIINANIDSVYIFPMCGEDFKKVKLLGQAFDKKLVSAEVLSKFF</sequence>
<accession>A0A519BMP4</accession>
<dbReference type="GO" id="GO:0004521">
    <property type="term" value="F:RNA endonuclease activity"/>
    <property type="evidence" value="ECO:0007669"/>
    <property type="project" value="InterPro"/>
</dbReference>
<proteinExistence type="inferred from homology"/>
<evidence type="ECO:0000256" key="2">
    <source>
        <dbReference type="ARBA" id="ARBA00009959"/>
    </source>
</evidence>
<comment type="cofactor">
    <cofactor evidence="1 9">
        <name>Mg(2+)</name>
        <dbReference type="ChEBI" id="CHEBI:18420"/>
    </cofactor>
</comment>
<evidence type="ECO:0000313" key="10">
    <source>
        <dbReference type="EMBL" id="RZD18540.1"/>
    </source>
</evidence>
<dbReference type="InterPro" id="IPR019199">
    <property type="entry name" value="Virulence_VapD/CRISPR_Cas2"/>
</dbReference>
<evidence type="ECO:0000256" key="5">
    <source>
        <dbReference type="ARBA" id="ARBA00022759"/>
    </source>
</evidence>
<keyword evidence="4 9" id="KW-0479">Metal-binding</keyword>
<evidence type="ECO:0000256" key="8">
    <source>
        <dbReference type="ARBA" id="ARBA00023118"/>
    </source>
</evidence>
<keyword evidence="6 9" id="KW-0378">Hydrolase</keyword>
<comment type="caution">
    <text evidence="10">The sequence shown here is derived from an EMBL/GenBank/DDBJ whole genome shotgun (WGS) entry which is preliminary data.</text>
</comment>
<evidence type="ECO:0000256" key="9">
    <source>
        <dbReference type="HAMAP-Rule" id="MF_01471"/>
    </source>
</evidence>
<evidence type="ECO:0000256" key="4">
    <source>
        <dbReference type="ARBA" id="ARBA00022723"/>
    </source>
</evidence>
<keyword evidence="8 9" id="KW-0051">Antiviral defense</keyword>
<dbReference type="NCBIfam" id="TIGR01573">
    <property type="entry name" value="cas2"/>
    <property type="match status" value="1"/>
</dbReference>
<dbReference type="Gene3D" id="3.30.70.240">
    <property type="match status" value="1"/>
</dbReference>
<evidence type="ECO:0000313" key="11">
    <source>
        <dbReference type="Proteomes" id="UP000319296"/>
    </source>
</evidence>
<feature type="binding site" evidence="9">
    <location>
        <position position="10"/>
    </location>
    <ligand>
        <name>Mg(2+)</name>
        <dbReference type="ChEBI" id="CHEBI:18420"/>
        <note>catalytic</note>
    </ligand>
</feature>
<dbReference type="CDD" id="cd09725">
    <property type="entry name" value="Cas2_I_II_III"/>
    <property type="match status" value="1"/>
</dbReference>
<name>A0A519BMP4_9DELT</name>
<dbReference type="GO" id="GO:0046872">
    <property type="term" value="F:metal ion binding"/>
    <property type="evidence" value="ECO:0007669"/>
    <property type="project" value="UniProtKB-UniRule"/>
</dbReference>
<dbReference type="GO" id="GO:0043571">
    <property type="term" value="P:maintenance of CRISPR repeat elements"/>
    <property type="evidence" value="ECO:0007669"/>
    <property type="project" value="UniProtKB-UniRule"/>
</dbReference>
<dbReference type="EMBL" id="SGBB01000008">
    <property type="protein sequence ID" value="RZD18540.1"/>
    <property type="molecule type" value="Genomic_DNA"/>
</dbReference>
<evidence type="ECO:0000256" key="1">
    <source>
        <dbReference type="ARBA" id="ARBA00001946"/>
    </source>
</evidence>
<dbReference type="PANTHER" id="PTHR34405:SF3">
    <property type="entry name" value="CRISPR-ASSOCIATED ENDORIBONUCLEASE CAS2 3"/>
    <property type="match status" value="1"/>
</dbReference>
<dbReference type="AlphaFoldDB" id="A0A519BMP4"/>
<dbReference type="SUPFAM" id="SSF143430">
    <property type="entry name" value="TTP0101/SSO1404-like"/>
    <property type="match status" value="1"/>
</dbReference>
<gene>
    <name evidence="9 10" type="primary">cas2</name>
    <name evidence="10" type="ORF">EVG15_05785</name>
</gene>
<organism evidence="10 11">
    <name type="scientific">Candidatus Acididesulfobacter diazotrophicus</name>
    <dbReference type="NCBI Taxonomy" id="2597226"/>
    <lineage>
        <taxon>Bacteria</taxon>
        <taxon>Deltaproteobacteria</taxon>
        <taxon>Candidatus Acidulodesulfobacterales</taxon>
        <taxon>Candidatus Acididesulfobacter</taxon>
    </lineage>
</organism>
<protein>
    <recommendedName>
        <fullName evidence="9">CRISPR-associated endoribonuclease Cas2</fullName>
        <ecNumber evidence="9">3.1.-.-</ecNumber>
    </recommendedName>
</protein>
<dbReference type="GO" id="GO:0051607">
    <property type="term" value="P:defense response to virus"/>
    <property type="evidence" value="ECO:0007669"/>
    <property type="project" value="UniProtKB-UniRule"/>
</dbReference>
<dbReference type="Pfam" id="PF09827">
    <property type="entry name" value="CRISPR_Cas2"/>
    <property type="match status" value="1"/>
</dbReference>
<keyword evidence="3 9" id="KW-0540">Nuclease</keyword>
<dbReference type="EC" id="3.1.-.-" evidence="9"/>